<evidence type="ECO:0000256" key="5">
    <source>
        <dbReference type="ARBA" id="ARBA00023136"/>
    </source>
</evidence>
<evidence type="ECO:0000256" key="3">
    <source>
        <dbReference type="ARBA" id="ARBA00022692"/>
    </source>
</evidence>
<keyword evidence="9" id="KW-0418">Kinase</keyword>
<comment type="caution">
    <text evidence="9">The sequence shown here is derived from an EMBL/GenBank/DDBJ whole genome shotgun (WGS) entry which is preliminary data.</text>
</comment>
<keyword evidence="2" id="KW-1003">Cell membrane</keyword>
<sequence length="421" mass="46014">MPRKKEALDSDDPNLESTDPELTAPQLTDGLDLLDILLVLSAAKRKIAAFTLIATILGTILALVLRPTFTATALVLPPQQGPSASSMLGQLGSLASLASGSPLKNPADVYVGILNSRTIADAIIGKYGLSEVYRKKTLEDTRKALKSNSRFLATNDGMIHILVDDHTPQRASAMANAYVDELYAMNSHLAITEAAQRRVFFDQELTNERKSLTEAEDDLKQTAEKTGVIQLNGQAESIIRSIAQIRAQIAAQEVRIQSLRTFATDQNPEAIQAEQEAAALRSQLAKLENDPQNTGSGNPEVVAGQLPAVSLEYTRKYRELKYHETLFELLSKQYEAARIDEAKAAPLLQVVDRAIPPDQKSSPSKAVLILGSCALGFFIGCVASLLAHFFCKIRQVPKHASQLIHLRNSLRIMPWQAAREK</sequence>
<keyword evidence="5 7" id="KW-0472">Membrane</keyword>
<dbReference type="InterPro" id="IPR050445">
    <property type="entry name" value="Bact_polysacc_biosynth/exp"/>
</dbReference>
<dbReference type="Proteomes" id="UP000289437">
    <property type="component" value="Unassembled WGS sequence"/>
</dbReference>
<feature type="domain" description="Polysaccharide chain length determinant N-terminal" evidence="8">
    <location>
        <begin position="30"/>
        <end position="124"/>
    </location>
</feature>
<evidence type="ECO:0000256" key="7">
    <source>
        <dbReference type="SAM" id="Phobius"/>
    </source>
</evidence>
<evidence type="ECO:0000259" key="8">
    <source>
        <dbReference type="Pfam" id="PF02706"/>
    </source>
</evidence>
<dbReference type="Pfam" id="PF02706">
    <property type="entry name" value="Wzz"/>
    <property type="match status" value="1"/>
</dbReference>
<dbReference type="GO" id="GO:0004713">
    <property type="term" value="F:protein tyrosine kinase activity"/>
    <property type="evidence" value="ECO:0007669"/>
    <property type="project" value="TreeGrafter"/>
</dbReference>
<gene>
    <name evidence="9" type="ORF">GRAN_1754</name>
</gene>
<accession>A0A4V1L691</accession>
<dbReference type="EMBL" id="RDSM01000001">
    <property type="protein sequence ID" value="RXH58444.1"/>
    <property type="molecule type" value="Genomic_DNA"/>
</dbReference>
<proteinExistence type="predicted"/>
<dbReference type="GO" id="GO:0005886">
    <property type="term" value="C:plasma membrane"/>
    <property type="evidence" value="ECO:0007669"/>
    <property type="project" value="UniProtKB-SubCell"/>
</dbReference>
<dbReference type="OrthoDB" id="8884120at2"/>
<reference evidence="10" key="2">
    <citation type="submission" date="2019-02" db="EMBL/GenBank/DDBJ databases">
        <title>Granulicella sibirica sp. nov., a psychrotolerant acidobacterium isolated from an organic soil layer in forested tundra, West Siberia.</title>
        <authorList>
            <person name="Oshkin I.Y."/>
            <person name="Kulichevskaya I.S."/>
            <person name="Rijpstra W.I.C."/>
            <person name="Sinninghe Damste J.S."/>
            <person name="Rakitin A.L."/>
            <person name="Ravin N.V."/>
            <person name="Dedysh S.N."/>
        </authorList>
    </citation>
    <scope>NUCLEOTIDE SEQUENCE [LARGE SCALE GENOMIC DNA]</scope>
    <source>
        <strain evidence="10">AF10</strain>
    </source>
</reference>
<evidence type="ECO:0000256" key="6">
    <source>
        <dbReference type="SAM" id="MobiDB-lite"/>
    </source>
</evidence>
<feature type="region of interest" description="Disordered" evidence="6">
    <location>
        <begin position="1"/>
        <end position="22"/>
    </location>
</feature>
<dbReference type="AlphaFoldDB" id="A0A4V1L691"/>
<evidence type="ECO:0000256" key="4">
    <source>
        <dbReference type="ARBA" id="ARBA00022989"/>
    </source>
</evidence>
<evidence type="ECO:0000256" key="1">
    <source>
        <dbReference type="ARBA" id="ARBA00004651"/>
    </source>
</evidence>
<comment type="subcellular location">
    <subcellularLocation>
        <location evidence="1">Cell membrane</location>
        <topology evidence="1">Multi-pass membrane protein</topology>
    </subcellularLocation>
</comment>
<reference evidence="9 10" key="1">
    <citation type="submission" date="2018-11" db="EMBL/GenBank/DDBJ databases">
        <authorList>
            <person name="Mardanov A.V."/>
            <person name="Ravin N.V."/>
            <person name="Dedysh S.N."/>
        </authorList>
    </citation>
    <scope>NUCLEOTIDE SEQUENCE [LARGE SCALE GENOMIC DNA]</scope>
    <source>
        <strain evidence="9 10">AF10</strain>
    </source>
</reference>
<evidence type="ECO:0000313" key="9">
    <source>
        <dbReference type="EMBL" id="RXH58444.1"/>
    </source>
</evidence>
<keyword evidence="3 7" id="KW-0812">Transmembrane</keyword>
<dbReference type="PANTHER" id="PTHR32309:SF13">
    <property type="entry name" value="FERRIC ENTEROBACTIN TRANSPORT PROTEIN FEPE"/>
    <property type="match status" value="1"/>
</dbReference>
<name>A0A4V1L691_9BACT</name>
<evidence type="ECO:0000256" key="2">
    <source>
        <dbReference type="ARBA" id="ARBA00022475"/>
    </source>
</evidence>
<keyword evidence="10" id="KW-1185">Reference proteome</keyword>
<feature type="transmembrane region" description="Helical" evidence="7">
    <location>
        <begin position="366"/>
        <end position="391"/>
    </location>
</feature>
<dbReference type="PANTHER" id="PTHR32309">
    <property type="entry name" value="TYROSINE-PROTEIN KINASE"/>
    <property type="match status" value="1"/>
</dbReference>
<organism evidence="9 10">
    <name type="scientific">Granulicella sibirica</name>
    <dbReference type="NCBI Taxonomy" id="2479048"/>
    <lineage>
        <taxon>Bacteria</taxon>
        <taxon>Pseudomonadati</taxon>
        <taxon>Acidobacteriota</taxon>
        <taxon>Terriglobia</taxon>
        <taxon>Terriglobales</taxon>
        <taxon>Acidobacteriaceae</taxon>
        <taxon>Granulicella</taxon>
    </lineage>
</organism>
<protein>
    <submittedName>
        <fullName evidence="9">Tyrosine-protein kinase Wzc</fullName>
    </submittedName>
</protein>
<keyword evidence="9" id="KW-0808">Transferase</keyword>
<dbReference type="InterPro" id="IPR003856">
    <property type="entry name" value="LPS_length_determ_N"/>
</dbReference>
<dbReference type="RefSeq" id="WP_128912440.1">
    <property type="nucleotide sequence ID" value="NZ_RDSM01000001.1"/>
</dbReference>
<keyword evidence="4 7" id="KW-1133">Transmembrane helix</keyword>
<feature type="transmembrane region" description="Helical" evidence="7">
    <location>
        <begin position="47"/>
        <end position="65"/>
    </location>
</feature>
<evidence type="ECO:0000313" key="10">
    <source>
        <dbReference type="Proteomes" id="UP000289437"/>
    </source>
</evidence>